<dbReference type="InterPro" id="IPR035476">
    <property type="entry name" value="SIS_PGI_1"/>
</dbReference>
<dbReference type="AlphaFoldDB" id="A0A975B0L0"/>
<accession>A0A975B0L0</accession>
<evidence type="ECO:0000256" key="3">
    <source>
        <dbReference type="ARBA" id="ARBA00011952"/>
    </source>
</evidence>
<keyword evidence="5 8" id="KW-0324">Glycolysis</keyword>
<keyword evidence="10" id="KW-1185">Reference proteome</keyword>
<evidence type="ECO:0000313" key="10">
    <source>
        <dbReference type="Proteomes" id="UP000671852"/>
    </source>
</evidence>
<dbReference type="PROSITE" id="PS00174">
    <property type="entry name" value="P_GLUCOSE_ISOMERASE_2"/>
    <property type="match status" value="1"/>
</dbReference>
<dbReference type="PROSITE" id="PS00765">
    <property type="entry name" value="P_GLUCOSE_ISOMERASE_1"/>
    <property type="match status" value="1"/>
</dbReference>
<dbReference type="GO" id="GO:0005829">
    <property type="term" value="C:cytosol"/>
    <property type="evidence" value="ECO:0007669"/>
    <property type="project" value="TreeGrafter"/>
</dbReference>
<dbReference type="GO" id="GO:0097367">
    <property type="term" value="F:carbohydrate derivative binding"/>
    <property type="evidence" value="ECO:0007669"/>
    <property type="project" value="InterPro"/>
</dbReference>
<evidence type="ECO:0000256" key="2">
    <source>
        <dbReference type="ARBA" id="ARBA00006604"/>
    </source>
</evidence>
<keyword evidence="4 8" id="KW-0312">Gluconeogenesis</keyword>
<dbReference type="GO" id="GO:0051156">
    <property type="term" value="P:glucose 6-phosphate metabolic process"/>
    <property type="evidence" value="ECO:0007669"/>
    <property type="project" value="TreeGrafter"/>
</dbReference>
<dbReference type="GO" id="GO:0048029">
    <property type="term" value="F:monosaccharide binding"/>
    <property type="evidence" value="ECO:0007669"/>
    <property type="project" value="TreeGrafter"/>
</dbReference>
<reference evidence="9" key="1">
    <citation type="submission" date="2019-11" db="EMBL/GenBank/DDBJ databases">
        <authorList>
            <person name="Kojima H."/>
        </authorList>
    </citation>
    <scope>NUCLEOTIDE SEQUENCE</scope>
    <source>
        <strain evidence="9">H1576</strain>
    </source>
</reference>
<dbReference type="GO" id="GO:0004347">
    <property type="term" value="F:glucose-6-phosphate isomerase activity"/>
    <property type="evidence" value="ECO:0007669"/>
    <property type="project" value="UniProtKB-EC"/>
</dbReference>
<dbReference type="PANTHER" id="PTHR11469">
    <property type="entry name" value="GLUCOSE-6-PHOSPHATE ISOMERASE"/>
    <property type="match status" value="1"/>
</dbReference>
<dbReference type="InterPro" id="IPR018189">
    <property type="entry name" value="Phosphoglucose_isomerase_CS"/>
</dbReference>
<comment type="similarity">
    <text evidence="2 8">Belongs to the GPI family.</text>
</comment>
<dbReference type="NCBIfam" id="NF003016">
    <property type="entry name" value="PRK03868.1"/>
    <property type="match status" value="1"/>
</dbReference>
<dbReference type="GO" id="GO:0006096">
    <property type="term" value="P:glycolytic process"/>
    <property type="evidence" value="ECO:0007669"/>
    <property type="project" value="UniProtKB-KW"/>
</dbReference>
<sequence length="420" mass="46856">MLHFSRDFSFENTAAHQNMMDDAFASISEEYKSGEVGYYNLPHDSHALLDEVQELIQGNILLNSGQIKDIAVIGIGGSSLGIKAVNSLMLSKNLNTRRLHFFENSDPIDISRTMAKLRKENTLFIVISKSGSTIETTSIFKTIISYFDLELESVDSQRVIVITDKGSSLSLFAKHYGVKQFNISDNVGGRFSVLSAVGIVPLTLAGYDTKTLLDSAEGFLTRFFNHEEDHILEKACHFYEHSPMQSINVLFAYANDLENLCKWYVQLWGESLGKINTQEKNVGLTPIGLIGSIDQHSFLQLLIEGPKDKTVTFVSIEDFENDLSIPDVTLKHIEKTNFVNSNSFNTLINAQCDATRESLIQSGVSVDSIVFQRICEGNIGTMIIYYELLTSLVGAMLHVNTYDQPGVELGKDILYKKFGK</sequence>
<proteinExistence type="inferred from homology"/>
<evidence type="ECO:0000256" key="8">
    <source>
        <dbReference type="RuleBase" id="RU000612"/>
    </source>
</evidence>
<dbReference type="KEGG" id="saqt:GJV85_07385"/>
<gene>
    <name evidence="9" type="ORF">GJV85_07385</name>
</gene>
<evidence type="ECO:0000256" key="1">
    <source>
        <dbReference type="ARBA" id="ARBA00004926"/>
    </source>
</evidence>
<dbReference type="Pfam" id="PF00342">
    <property type="entry name" value="PGI"/>
    <property type="match status" value="1"/>
</dbReference>
<name>A0A975B0L0_9BACT</name>
<dbReference type="PROSITE" id="PS51463">
    <property type="entry name" value="P_GLUCOSE_ISOMERASE_3"/>
    <property type="match status" value="1"/>
</dbReference>
<dbReference type="InterPro" id="IPR035482">
    <property type="entry name" value="SIS_PGI_2"/>
</dbReference>
<dbReference type="PRINTS" id="PR00662">
    <property type="entry name" value="G6PISOMERASE"/>
</dbReference>
<dbReference type="EC" id="5.3.1.9" evidence="3 8"/>
<evidence type="ECO:0000256" key="4">
    <source>
        <dbReference type="ARBA" id="ARBA00022432"/>
    </source>
</evidence>
<dbReference type="SUPFAM" id="SSF53697">
    <property type="entry name" value="SIS domain"/>
    <property type="match status" value="1"/>
</dbReference>
<dbReference type="Proteomes" id="UP000671852">
    <property type="component" value="Chromosome"/>
</dbReference>
<dbReference type="CDD" id="cd05016">
    <property type="entry name" value="SIS_PGI_2"/>
    <property type="match status" value="1"/>
</dbReference>
<dbReference type="CDD" id="cd05015">
    <property type="entry name" value="SIS_PGI_1"/>
    <property type="match status" value="1"/>
</dbReference>
<dbReference type="InterPro" id="IPR046348">
    <property type="entry name" value="SIS_dom_sf"/>
</dbReference>
<reference evidence="9" key="2">
    <citation type="submission" date="2021-04" db="EMBL/GenBank/DDBJ databases">
        <title>Isolation and characterization of a novel species of the genus Sulfurimonas.</title>
        <authorList>
            <person name="Fukui M."/>
        </authorList>
    </citation>
    <scope>NUCLEOTIDE SEQUENCE</scope>
    <source>
        <strain evidence="9">H1576</strain>
    </source>
</reference>
<dbReference type="RefSeq" id="WP_207560753.1">
    <property type="nucleotide sequence ID" value="NZ_CP046072.1"/>
</dbReference>
<comment type="pathway">
    <text evidence="1 8">Carbohydrate degradation; glycolysis; D-glyceraldehyde 3-phosphate and glycerone phosphate from D-glucose: step 2/4.</text>
</comment>
<protein>
    <recommendedName>
        <fullName evidence="3 8">Glucose-6-phosphate isomerase</fullName>
        <ecNumber evidence="3 8">5.3.1.9</ecNumber>
    </recommendedName>
</protein>
<evidence type="ECO:0000313" key="9">
    <source>
        <dbReference type="EMBL" id="QSZ41935.1"/>
    </source>
</evidence>
<organism evidence="9 10">
    <name type="scientific">Sulfurimonas aquatica</name>
    <dbReference type="NCBI Taxonomy" id="2672570"/>
    <lineage>
        <taxon>Bacteria</taxon>
        <taxon>Pseudomonadati</taxon>
        <taxon>Campylobacterota</taxon>
        <taxon>Epsilonproteobacteria</taxon>
        <taxon>Campylobacterales</taxon>
        <taxon>Sulfurimonadaceae</taxon>
        <taxon>Sulfurimonas</taxon>
    </lineage>
</organism>
<dbReference type="InterPro" id="IPR001672">
    <property type="entry name" value="G6P_Isomerase"/>
</dbReference>
<comment type="catalytic activity">
    <reaction evidence="7 8">
        <text>alpha-D-glucose 6-phosphate = beta-D-fructose 6-phosphate</text>
        <dbReference type="Rhea" id="RHEA:11816"/>
        <dbReference type="ChEBI" id="CHEBI:57634"/>
        <dbReference type="ChEBI" id="CHEBI:58225"/>
        <dbReference type="EC" id="5.3.1.9"/>
    </reaction>
</comment>
<dbReference type="Gene3D" id="3.40.50.10490">
    <property type="entry name" value="Glucose-6-phosphate isomerase like protein, domain 1"/>
    <property type="match status" value="2"/>
</dbReference>
<keyword evidence="6 8" id="KW-0413">Isomerase</keyword>
<evidence type="ECO:0000256" key="5">
    <source>
        <dbReference type="ARBA" id="ARBA00023152"/>
    </source>
</evidence>
<dbReference type="EMBL" id="CP046072">
    <property type="protein sequence ID" value="QSZ41935.1"/>
    <property type="molecule type" value="Genomic_DNA"/>
</dbReference>
<evidence type="ECO:0000256" key="6">
    <source>
        <dbReference type="ARBA" id="ARBA00023235"/>
    </source>
</evidence>
<evidence type="ECO:0000256" key="7">
    <source>
        <dbReference type="ARBA" id="ARBA00029321"/>
    </source>
</evidence>
<dbReference type="PANTHER" id="PTHR11469:SF1">
    <property type="entry name" value="GLUCOSE-6-PHOSPHATE ISOMERASE"/>
    <property type="match status" value="1"/>
</dbReference>
<dbReference type="GO" id="GO:0006094">
    <property type="term" value="P:gluconeogenesis"/>
    <property type="evidence" value="ECO:0007669"/>
    <property type="project" value="UniProtKB-KW"/>
</dbReference>